<protein>
    <recommendedName>
        <fullName evidence="1">Ketopantoate reductase N-terminal domain-containing protein</fullName>
    </recommendedName>
</protein>
<dbReference type="Proteomes" id="UP000298218">
    <property type="component" value="Unassembled WGS sequence"/>
</dbReference>
<dbReference type="AlphaFoldDB" id="A0A4Y8KS36"/>
<dbReference type="OrthoDB" id="9793586at2"/>
<evidence type="ECO:0000259" key="1">
    <source>
        <dbReference type="Pfam" id="PF02558"/>
    </source>
</evidence>
<dbReference type="Pfam" id="PF02558">
    <property type="entry name" value="ApbA"/>
    <property type="match status" value="1"/>
</dbReference>
<name>A0A4Y8KS36_9MICO</name>
<organism evidence="2 3">
    <name type="scientific">Cryobacterium psychrophilum</name>
    <dbReference type="NCBI Taxonomy" id="41988"/>
    <lineage>
        <taxon>Bacteria</taxon>
        <taxon>Bacillati</taxon>
        <taxon>Actinomycetota</taxon>
        <taxon>Actinomycetes</taxon>
        <taxon>Micrococcales</taxon>
        <taxon>Microbacteriaceae</taxon>
        <taxon>Cryobacterium</taxon>
    </lineage>
</organism>
<dbReference type="InterPro" id="IPR036291">
    <property type="entry name" value="NAD(P)-bd_dom_sf"/>
</dbReference>
<sequence length="82" mass="8591">MGPRIAILGPGAKGATTGADLVRASRDVTFIEQWPAHVEDIRDGGIAITCDGDTVAGRASVRHRDDARAIRCRARPDPGQGA</sequence>
<gene>
    <name evidence="2" type="ORF">E3T53_01185</name>
</gene>
<comment type="caution">
    <text evidence="2">The sequence shown here is derived from an EMBL/GenBank/DDBJ whole genome shotgun (WGS) entry which is preliminary data.</text>
</comment>
<evidence type="ECO:0000313" key="2">
    <source>
        <dbReference type="EMBL" id="TFD81651.1"/>
    </source>
</evidence>
<dbReference type="SUPFAM" id="SSF51735">
    <property type="entry name" value="NAD(P)-binding Rossmann-fold domains"/>
    <property type="match status" value="1"/>
</dbReference>
<proteinExistence type="predicted"/>
<reference evidence="2 3" key="1">
    <citation type="submission" date="2019-03" db="EMBL/GenBank/DDBJ databases">
        <title>Genomics of glacier-inhabiting Cryobacterium strains.</title>
        <authorList>
            <person name="Liu Q."/>
            <person name="Xin Y.-H."/>
        </authorList>
    </citation>
    <scope>NUCLEOTIDE SEQUENCE [LARGE SCALE GENOMIC DNA]</scope>
    <source>
        <strain evidence="2 3">CGMCC 1.4292</strain>
    </source>
</reference>
<dbReference type="EMBL" id="SOHQ01000007">
    <property type="protein sequence ID" value="TFD81651.1"/>
    <property type="molecule type" value="Genomic_DNA"/>
</dbReference>
<dbReference type="Gene3D" id="3.40.50.720">
    <property type="entry name" value="NAD(P)-binding Rossmann-like Domain"/>
    <property type="match status" value="1"/>
</dbReference>
<dbReference type="RefSeq" id="WP_134172456.1">
    <property type="nucleotide sequence ID" value="NZ_SODI01000001.1"/>
</dbReference>
<evidence type="ECO:0000313" key="3">
    <source>
        <dbReference type="Proteomes" id="UP000298218"/>
    </source>
</evidence>
<dbReference type="InterPro" id="IPR013332">
    <property type="entry name" value="KPR_N"/>
</dbReference>
<feature type="domain" description="Ketopantoate reductase N-terminal" evidence="1">
    <location>
        <begin position="5"/>
        <end position="52"/>
    </location>
</feature>
<keyword evidence="3" id="KW-1185">Reference proteome</keyword>
<accession>A0A4Y8KS36</accession>